<dbReference type="GO" id="GO:0032012">
    <property type="term" value="P:regulation of ARF protein signal transduction"/>
    <property type="evidence" value="ECO:0007669"/>
    <property type="project" value="InterPro"/>
</dbReference>
<dbReference type="GO" id="GO:0005085">
    <property type="term" value="F:guanyl-nucleotide exchange factor activity"/>
    <property type="evidence" value="ECO:0007669"/>
    <property type="project" value="InterPro"/>
</dbReference>
<dbReference type="Pfam" id="PF01369">
    <property type="entry name" value="Sec7"/>
    <property type="match status" value="1"/>
</dbReference>
<keyword evidence="2" id="KW-0963">Cytoplasm</keyword>
<dbReference type="GO" id="GO:0005829">
    <property type="term" value="C:cytosol"/>
    <property type="evidence" value="ECO:0007669"/>
    <property type="project" value="UniProtKB-SubCell"/>
</dbReference>
<dbReference type="CDD" id="cd00171">
    <property type="entry name" value="Sec7"/>
    <property type="match status" value="1"/>
</dbReference>
<protein>
    <recommendedName>
        <fullName evidence="4">SEC7 domain-containing protein</fullName>
    </recommendedName>
</protein>
<comment type="subcellular location">
    <subcellularLocation>
        <location evidence="1">Cytoplasm</location>
        <location evidence="1">Cytosol</location>
    </subcellularLocation>
</comment>
<dbReference type="Pfam" id="PF12783">
    <property type="entry name" value="Sec7-like_HUS"/>
    <property type="match status" value="1"/>
</dbReference>
<feature type="compositionally biased region" description="Polar residues" evidence="3">
    <location>
        <begin position="633"/>
        <end position="643"/>
    </location>
</feature>
<dbReference type="InterPro" id="IPR023394">
    <property type="entry name" value="Sec7_C_sf"/>
</dbReference>
<evidence type="ECO:0000313" key="5">
    <source>
        <dbReference type="EMBL" id="CAE0150821.1"/>
    </source>
</evidence>
<dbReference type="PANTHER" id="PTHR10663:SF375">
    <property type="entry name" value="LD29171P"/>
    <property type="match status" value="1"/>
</dbReference>
<gene>
    <name evidence="5" type="ORF">PSIN1315_LOCUS12957</name>
</gene>
<evidence type="ECO:0000256" key="3">
    <source>
        <dbReference type="SAM" id="MobiDB-lite"/>
    </source>
</evidence>
<dbReference type="SUPFAM" id="SSF48425">
    <property type="entry name" value="Sec7 domain"/>
    <property type="match status" value="1"/>
</dbReference>
<feature type="compositionally biased region" description="Low complexity" evidence="3">
    <location>
        <begin position="44"/>
        <end position="89"/>
    </location>
</feature>
<dbReference type="Gene3D" id="1.10.1000.11">
    <property type="entry name" value="Arf Nucleotide-binding Site Opener,domain 2"/>
    <property type="match status" value="1"/>
</dbReference>
<dbReference type="InterPro" id="IPR000904">
    <property type="entry name" value="Sec7_dom"/>
</dbReference>
<proteinExistence type="predicted"/>
<reference evidence="5" key="1">
    <citation type="submission" date="2021-01" db="EMBL/GenBank/DDBJ databases">
        <authorList>
            <person name="Corre E."/>
            <person name="Pelletier E."/>
            <person name="Niang G."/>
            <person name="Scheremetjew M."/>
            <person name="Finn R."/>
            <person name="Kale V."/>
            <person name="Holt S."/>
            <person name="Cochrane G."/>
            <person name="Meng A."/>
            <person name="Brown T."/>
            <person name="Cohen L."/>
        </authorList>
    </citation>
    <scope>NUCLEOTIDE SEQUENCE</scope>
    <source>
        <strain evidence="5">RCC927</strain>
    </source>
</reference>
<feature type="region of interest" description="Disordered" evidence="3">
    <location>
        <begin position="614"/>
        <end position="645"/>
    </location>
</feature>
<dbReference type="SMART" id="SM00222">
    <property type="entry name" value="Sec7"/>
    <property type="match status" value="1"/>
</dbReference>
<dbReference type="InterPro" id="IPR032691">
    <property type="entry name" value="Mon2/Sec7/BIG1-like_HUS"/>
</dbReference>
<accession>A0A7S3C0P1</accession>
<organism evidence="5">
    <name type="scientific">Prasinoderma singulare</name>
    <dbReference type="NCBI Taxonomy" id="676789"/>
    <lineage>
        <taxon>Eukaryota</taxon>
        <taxon>Viridiplantae</taxon>
        <taxon>Prasinodermophyta</taxon>
        <taxon>Prasinodermophyceae</taxon>
        <taxon>Prasinodermales</taxon>
        <taxon>Prasinodermaceae</taxon>
        <taxon>Prasinoderma</taxon>
    </lineage>
</organism>
<dbReference type="EMBL" id="HBHY01020260">
    <property type="protein sequence ID" value="CAE0150821.1"/>
    <property type="molecule type" value="Transcribed_RNA"/>
</dbReference>
<sequence>MNVEGAPGAEMARRAVAAAIAAEQQGPLGLSEVPVTAGADDESAAAGAQAAPESGPSGKEYPSAAGGPAPRAPGGAALAAAEEQSASSAPPEPPTPPHGEGESEEAVAHVAHASASTVRALVSATQLLLRTLRLLAGAGARRNRELVQAAKAALQHAERLGESEIPALLNTRDFTGDALRALEAACTGQRVHAKHVLEALECLQRLICIGVLRDEPPQLLRALRAARAAATGRNESIAELPALATAVTALACTAALAQGEALEEAVALMFDVAANARTDTSRRAGRAALDFAIRAVTGRAVWGSAVAPPVGAKVEVEQRSNCGTLGTAAQLETLLPLLDARAHAQQDVQIIVTRALEDVAAMQRDAERLWLEERAEEEVGVGQDEGASAAEASSAFVGNLETVMCAIHAASKAAAEGDSETRTVALEALVNMLRLSTPELRANDTFVESVRKHLCSTLLANCASRHLAVYDLSCAALAELFLRMRSELKSECGVFFPTIYLRALEAVSSSKLLAVEPQHAAVALEYIQKCMREPQALGDMYANFDCDVSQGDLFARSVNAIAGVAQALQSPAAKDMRDASRAARITSMRHLALECLGDTVAAMAEWTRMFEDGEAQPALGSESVDGARVGASEDSSTGASRRSSLLDPENKIGIDRGVALFNEKPASGIRLLADGGLIDGDATSVADFLRVANGLSPTAVGEYLGDRAEFNSEVLQAYVAACDFSGAPFSQALRHFLSLFRLPGEAQKIDRIMERFAAHYLVQNPDGPLQSADTAYVLAYSCIMLHTDAHNISIKRKDKMSSEAFIANNRGIGPDGADLPADFLLALYSDIVQNEIKMHDEAQDSRGSTTERNESSGLLLGLGSLGLGVIFNALNAPHMRRLALQGAEERARTLASAALARGGRGGDFAAARGRTVVEPMMKTAWPALLSAYSVVLEGTAEDEEDTRCVLEGLAEAIHVCCALDMPKERDILVSGLAKFCLLVDPAEMREKNVAAFHTLLRVAAVDGDRLDASWTSVLTMCSRFEHLVQLSRLYGEAKGSGLPSESPQHVLHAAGGSNAVIGGAVGVGPSRRQTLTAVQWVISRIDTEQINAMYSRSGQLSDAAIVNFIACLVKVSEEELISPTEPRVYSLQKIVEAADLNIERIRLTWTRLWAILSSYFEAVCCHTNLDVSLHAVDSLRQLAGGFLNQDSLAGSDQFQQDFLRPFRRVFAQQRTTEVRELVIRCASQLALSHVGGLRAGWRSMFELFQAAADDPVEHIVTLAFTTIEKVVRNEFERIAEAHAFQHLVLCLGAFARQTKDFNVSLNSIAFLRYCSLRVADGTVSEEDQDAAELADTPSSPYKRSDSSGGHSRRSSAMLSSREFDVTQAESHFWGPLLEKLATLALDTSRIQVALAALETLGDVMHFHGASFSLQFWTRAVRRVLIPVCCGMEGGAREWRGPATVEITQDKAFLSNIHAHALGILVGTFSKHFASLHVALLSDIVGFLGALVRCKQSPAADTVPATALSALLKLVEGPVVQLMVSDDWSTLFYHLQDTLCLLSPPFHSLVEAYAATMVTEPPAPPRVAPPQAPIVVSAAGGDTPLRRSVTEAADSEVGGGGTHGGSGLSIASTDGGSNAAGEQSEEEAEEGSELRRGSSGTVDGSSATPATPIAPERFSGGPSGALATPARQQAVVSPAAYGRFMAAVREARRVVAVTMLVVSATTRVLEVAAAHDVSFEEMKGLVDDGLARAVTRCSVAIANSPQLRSVLAAAPSMDTPAHRVSLSYEHHIIQSLLVVVLKAEGDCACSVIKLLEKLSPSARATVNVSASERRLSALCVSTLSNFARALTEYETASAEGDAMAAFTAAPGLDPADSWVLERDAREAGAACALQAAGRMRAKALARAMPDLWPCLAASARSGSTSICTLLSTLLAERTRVGGLDATGALHLALV</sequence>
<dbReference type="InterPro" id="IPR015403">
    <property type="entry name" value="Mon2/Sec7/BIG1-like_HDS"/>
</dbReference>
<feature type="region of interest" description="Disordered" evidence="3">
    <location>
        <begin position="26"/>
        <end position="107"/>
    </location>
</feature>
<feature type="compositionally biased region" description="Gly residues" evidence="3">
    <location>
        <begin position="1596"/>
        <end position="1606"/>
    </location>
</feature>
<dbReference type="SUPFAM" id="SSF48371">
    <property type="entry name" value="ARM repeat"/>
    <property type="match status" value="1"/>
</dbReference>
<feature type="region of interest" description="Disordered" evidence="3">
    <location>
        <begin position="1327"/>
        <end position="1354"/>
    </location>
</feature>
<evidence type="ECO:0000259" key="4">
    <source>
        <dbReference type="PROSITE" id="PS50190"/>
    </source>
</evidence>
<feature type="domain" description="SEC7" evidence="4">
    <location>
        <begin position="649"/>
        <end position="834"/>
    </location>
</feature>
<dbReference type="InterPro" id="IPR035999">
    <property type="entry name" value="Sec7_dom_sf"/>
</dbReference>
<feature type="compositionally biased region" description="Pro residues" evidence="3">
    <location>
        <begin position="1562"/>
        <end position="1571"/>
    </location>
</feature>
<dbReference type="PROSITE" id="PS50190">
    <property type="entry name" value="SEC7"/>
    <property type="match status" value="1"/>
</dbReference>
<dbReference type="PANTHER" id="PTHR10663">
    <property type="entry name" value="GUANYL-NUCLEOTIDE EXCHANGE FACTOR"/>
    <property type="match status" value="1"/>
</dbReference>
<feature type="region of interest" description="Disordered" evidence="3">
    <location>
        <begin position="1562"/>
        <end position="1665"/>
    </location>
</feature>
<dbReference type="Gene3D" id="1.10.220.20">
    <property type="match status" value="1"/>
</dbReference>
<dbReference type="FunFam" id="1.10.1000.11:FF:000002">
    <property type="entry name" value="Cytohesin 1"/>
    <property type="match status" value="1"/>
</dbReference>
<dbReference type="InterPro" id="IPR016024">
    <property type="entry name" value="ARM-type_fold"/>
</dbReference>
<evidence type="ECO:0000256" key="2">
    <source>
        <dbReference type="ARBA" id="ARBA00022490"/>
    </source>
</evidence>
<evidence type="ECO:0000256" key="1">
    <source>
        <dbReference type="ARBA" id="ARBA00004514"/>
    </source>
</evidence>
<name>A0A7S3C0P1_9VIRI</name>
<dbReference type="Pfam" id="PF09324">
    <property type="entry name" value="Sec7-like_HDS"/>
    <property type="match status" value="1"/>
</dbReference>